<dbReference type="Gene3D" id="1.10.10.10">
    <property type="entry name" value="Winged helix-like DNA-binding domain superfamily/Winged helix DNA-binding domain"/>
    <property type="match status" value="1"/>
</dbReference>
<dbReference type="InterPro" id="IPR007630">
    <property type="entry name" value="RNA_pol_sigma70_r4"/>
</dbReference>
<sequence length="83" mass="9518">MPIKQAAPPADQLLRALSPHHRDILVATYFRRRTTREAAQQLGIPHDTVRTQLYQAMRELTGLLSATRPWQSPSAQAPLHRRR</sequence>
<evidence type="ECO:0000313" key="3">
    <source>
        <dbReference type="Proteomes" id="UP001151002"/>
    </source>
</evidence>
<protein>
    <recommendedName>
        <fullName evidence="1">RNA polymerase sigma-70 region 4 domain-containing protein</fullName>
    </recommendedName>
</protein>
<dbReference type="InterPro" id="IPR013324">
    <property type="entry name" value="RNA_pol_sigma_r3/r4-like"/>
</dbReference>
<dbReference type="Pfam" id="PF04545">
    <property type="entry name" value="Sigma70_r4"/>
    <property type="match status" value="1"/>
</dbReference>
<name>A0ABT4B0D8_9ACTN</name>
<accession>A0ABT4B0D8</accession>
<dbReference type="EMBL" id="JAPNTZ010000006">
    <property type="protein sequence ID" value="MCY1139931.1"/>
    <property type="molecule type" value="Genomic_DNA"/>
</dbReference>
<organism evidence="2 3">
    <name type="scientific">Paractinoplanes pyxinae</name>
    <dbReference type="NCBI Taxonomy" id="2997416"/>
    <lineage>
        <taxon>Bacteria</taxon>
        <taxon>Bacillati</taxon>
        <taxon>Actinomycetota</taxon>
        <taxon>Actinomycetes</taxon>
        <taxon>Micromonosporales</taxon>
        <taxon>Micromonosporaceae</taxon>
        <taxon>Paractinoplanes</taxon>
    </lineage>
</organism>
<reference evidence="2" key="1">
    <citation type="submission" date="2022-11" db="EMBL/GenBank/DDBJ databases">
        <authorList>
            <person name="Somphong A."/>
            <person name="Phongsopitanun W."/>
        </authorList>
    </citation>
    <scope>NUCLEOTIDE SEQUENCE</scope>
    <source>
        <strain evidence="2">Pm04-4</strain>
    </source>
</reference>
<evidence type="ECO:0000259" key="1">
    <source>
        <dbReference type="Pfam" id="PF04545"/>
    </source>
</evidence>
<dbReference type="RefSeq" id="WP_267564082.1">
    <property type="nucleotide sequence ID" value="NZ_JAPNTZ010000006.1"/>
</dbReference>
<dbReference type="Proteomes" id="UP001151002">
    <property type="component" value="Unassembled WGS sequence"/>
</dbReference>
<keyword evidence="3" id="KW-1185">Reference proteome</keyword>
<feature type="domain" description="RNA polymerase sigma-70 region 4" evidence="1">
    <location>
        <begin position="13"/>
        <end position="60"/>
    </location>
</feature>
<comment type="caution">
    <text evidence="2">The sequence shown here is derived from an EMBL/GenBank/DDBJ whole genome shotgun (WGS) entry which is preliminary data.</text>
</comment>
<dbReference type="InterPro" id="IPR036388">
    <property type="entry name" value="WH-like_DNA-bd_sf"/>
</dbReference>
<gene>
    <name evidence="2" type="ORF">OWR29_18160</name>
</gene>
<dbReference type="SUPFAM" id="SSF88659">
    <property type="entry name" value="Sigma3 and sigma4 domains of RNA polymerase sigma factors"/>
    <property type="match status" value="1"/>
</dbReference>
<evidence type="ECO:0000313" key="2">
    <source>
        <dbReference type="EMBL" id="MCY1139931.1"/>
    </source>
</evidence>
<proteinExistence type="predicted"/>